<evidence type="ECO:0000256" key="11">
    <source>
        <dbReference type="ARBA" id="ARBA00023316"/>
    </source>
</evidence>
<dbReference type="Proteomes" id="UP001215280">
    <property type="component" value="Unassembled WGS sequence"/>
</dbReference>
<keyword evidence="4" id="KW-0325">Glycoprotein</keyword>
<evidence type="ECO:0000256" key="9">
    <source>
        <dbReference type="ARBA" id="ARBA00023277"/>
    </source>
</evidence>
<protein>
    <submittedName>
        <fullName evidence="14">Carbohydrate esterase family 4 protein</fullName>
    </submittedName>
</protein>
<evidence type="ECO:0000313" key="15">
    <source>
        <dbReference type="Proteomes" id="UP001215280"/>
    </source>
</evidence>
<dbReference type="GO" id="GO:0071555">
    <property type="term" value="P:cell wall organization"/>
    <property type="evidence" value="ECO:0007669"/>
    <property type="project" value="UniProtKB-KW"/>
</dbReference>
<dbReference type="AlphaFoldDB" id="A0AAD7K6F1"/>
<feature type="domain" description="NodB homology" evidence="13">
    <location>
        <begin position="42"/>
        <end position="222"/>
    </location>
</feature>
<dbReference type="PROSITE" id="PS51677">
    <property type="entry name" value="NODB"/>
    <property type="match status" value="1"/>
</dbReference>
<gene>
    <name evidence="14" type="ORF">DFH07DRAFT_877213</name>
</gene>
<keyword evidence="5" id="KW-0479">Metal-binding</keyword>
<keyword evidence="10" id="KW-0449">Lipoprotein</keyword>
<evidence type="ECO:0000256" key="4">
    <source>
        <dbReference type="ARBA" id="ARBA00022622"/>
    </source>
</evidence>
<evidence type="ECO:0000256" key="8">
    <source>
        <dbReference type="ARBA" id="ARBA00023136"/>
    </source>
</evidence>
<evidence type="ECO:0000256" key="7">
    <source>
        <dbReference type="ARBA" id="ARBA00022801"/>
    </source>
</evidence>
<sequence length="253" mass="28040">MLGKSYALFLSAVLASAVPLIDPTAAPNPPKAALFTSCTVNGTMALTFDDGPYLWQKNMSDLLTQYNAKGTFFVSLAVGDCIYDEPFASNIQYTYQAGHQICAHTWSHPDLTTLNATRSKSALYNILGIKTDWVRPPYGSYNTAVRQQAYTLNKTLVTWDFEDEDSEGATAKQSMAYYDQFLAQNPLPPTGLMLNHETYNTTVFEVMPYAIPKLVKAGYKLVTLAECMGVEPYTYKGPLGTRDSTWVCPEENN</sequence>
<comment type="subcellular location">
    <subcellularLocation>
        <location evidence="2">Cell membrane</location>
        <topology evidence="2">Lipid-anchor</topology>
        <topology evidence="2">GPI-anchor</topology>
    </subcellularLocation>
</comment>
<evidence type="ECO:0000259" key="13">
    <source>
        <dbReference type="PROSITE" id="PS51677"/>
    </source>
</evidence>
<keyword evidence="9" id="KW-0119">Carbohydrate metabolism</keyword>
<keyword evidence="8" id="KW-0472">Membrane</keyword>
<dbReference type="GO" id="GO:0005886">
    <property type="term" value="C:plasma membrane"/>
    <property type="evidence" value="ECO:0007669"/>
    <property type="project" value="UniProtKB-SubCell"/>
</dbReference>
<name>A0AAD7K6F1_9AGAR</name>
<dbReference type="GO" id="GO:0046872">
    <property type="term" value="F:metal ion binding"/>
    <property type="evidence" value="ECO:0007669"/>
    <property type="project" value="UniProtKB-KW"/>
</dbReference>
<dbReference type="InterPro" id="IPR011330">
    <property type="entry name" value="Glyco_hydro/deAcase_b/a-brl"/>
</dbReference>
<comment type="caution">
    <text evidence="14">The sequence shown here is derived from an EMBL/GenBank/DDBJ whole genome shotgun (WGS) entry which is preliminary data.</text>
</comment>
<keyword evidence="11" id="KW-0961">Cell wall biogenesis/degradation</keyword>
<feature type="chain" id="PRO_5042102239" evidence="12">
    <location>
        <begin position="18"/>
        <end position="253"/>
    </location>
</feature>
<keyword evidence="6 12" id="KW-0732">Signal</keyword>
<dbReference type="SUPFAM" id="SSF88713">
    <property type="entry name" value="Glycoside hydrolase/deacetylase"/>
    <property type="match status" value="1"/>
</dbReference>
<evidence type="ECO:0000256" key="3">
    <source>
        <dbReference type="ARBA" id="ARBA00022475"/>
    </source>
</evidence>
<evidence type="ECO:0000256" key="6">
    <source>
        <dbReference type="ARBA" id="ARBA00022729"/>
    </source>
</evidence>
<dbReference type="Gene3D" id="3.20.20.370">
    <property type="entry name" value="Glycoside hydrolase/deacetylase"/>
    <property type="match status" value="1"/>
</dbReference>
<keyword evidence="7" id="KW-0378">Hydrolase</keyword>
<organism evidence="14 15">
    <name type="scientific">Mycena maculata</name>
    <dbReference type="NCBI Taxonomy" id="230809"/>
    <lineage>
        <taxon>Eukaryota</taxon>
        <taxon>Fungi</taxon>
        <taxon>Dikarya</taxon>
        <taxon>Basidiomycota</taxon>
        <taxon>Agaricomycotina</taxon>
        <taxon>Agaricomycetes</taxon>
        <taxon>Agaricomycetidae</taxon>
        <taxon>Agaricales</taxon>
        <taxon>Marasmiineae</taxon>
        <taxon>Mycenaceae</taxon>
        <taxon>Mycena</taxon>
    </lineage>
</organism>
<evidence type="ECO:0000256" key="1">
    <source>
        <dbReference type="ARBA" id="ARBA00001941"/>
    </source>
</evidence>
<proteinExistence type="predicted"/>
<keyword evidence="15" id="KW-1185">Reference proteome</keyword>
<evidence type="ECO:0000313" key="14">
    <source>
        <dbReference type="EMBL" id="KAJ7776580.1"/>
    </source>
</evidence>
<dbReference type="GO" id="GO:0098552">
    <property type="term" value="C:side of membrane"/>
    <property type="evidence" value="ECO:0007669"/>
    <property type="project" value="UniProtKB-KW"/>
</dbReference>
<keyword evidence="3" id="KW-1003">Cell membrane</keyword>
<dbReference type="GO" id="GO:0016810">
    <property type="term" value="F:hydrolase activity, acting on carbon-nitrogen (but not peptide) bonds"/>
    <property type="evidence" value="ECO:0007669"/>
    <property type="project" value="InterPro"/>
</dbReference>
<feature type="signal peptide" evidence="12">
    <location>
        <begin position="1"/>
        <end position="17"/>
    </location>
</feature>
<evidence type="ECO:0000256" key="12">
    <source>
        <dbReference type="SAM" id="SignalP"/>
    </source>
</evidence>
<reference evidence="14" key="1">
    <citation type="submission" date="2023-03" db="EMBL/GenBank/DDBJ databases">
        <title>Massive genome expansion in bonnet fungi (Mycena s.s.) driven by repeated elements and novel gene families across ecological guilds.</title>
        <authorList>
            <consortium name="Lawrence Berkeley National Laboratory"/>
            <person name="Harder C.B."/>
            <person name="Miyauchi S."/>
            <person name="Viragh M."/>
            <person name="Kuo A."/>
            <person name="Thoen E."/>
            <person name="Andreopoulos B."/>
            <person name="Lu D."/>
            <person name="Skrede I."/>
            <person name="Drula E."/>
            <person name="Henrissat B."/>
            <person name="Morin E."/>
            <person name="Kohler A."/>
            <person name="Barry K."/>
            <person name="LaButti K."/>
            <person name="Morin E."/>
            <person name="Salamov A."/>
            <person name="Lipzen A."/>
            <person name="Mereny Z."/>
            <person name="Hegedus B."/>
            <person name="Baldrian P."/>
            <person name="Stursova M."/>
            <person name="Weitz H."/>
            <person name="Taylor A."/>
            <person name="Grigoriev I.V."/>
            <person name="Nagy L.G."/>
            <person name="Martin F."/>
            <person name="Kauserud H."/>
        </authorList>
    </citation>
    <scope>NUCLEOTIDE SEQUENCE</scope>
    <source>
        <strain evidence="14">CBHHK188m</strain>
    </source>
</reference>
<accession>A0AAD7K6F1</accession>
<keyword evidence="4" id="KW-0336">GPI-anchor</keyword>
<dbReference type="GO" id="GO:0005975">
    <property type="term" value="P:carbohydrate metabolic process"/>
    <property type="evidence" value="ECO:0007669"/>
    <property type="project" value="InterPro"/>
</dbReference>
<dbReference type="PANTHER" id="PTHR46471">
    <property type="entry name" value="CHITIN DEACETYLASE"/>
    <property type="match status" value="1"/>
</dbReference>
<dbReference type="InterPro" id="IPR002509">
    <property type="entry name" value="NODB_dom"/>
</dbReference>
<evidence type="ECO:0000256" key="10">
    <source>
        <dbReference type="ARBA" id="ARBA00023288"/>
    </source>
</evidence>
<dbReference type="Pfam" id="PF01522">
    <property type="entry name" value="Polysacc_deac_1"/>
    <property type="match status" value="1"/>
</dbReference>
<evidence type="ECO:0000256" key="2">
    <source>
        <dbReference type="ARBA" id="ARBA00004609"/>
    </source>
</evidence>
<dbReference type="EMBL" id="JARJLG010000012">
    <property type="protein sequence ID" value="KAJ7776580.1"/>
    <property type="molecule type" value="Genomic_DNA"/>
</dbReference>
<dbReference type="PANTHER" id="PTHR46471:SF2">
    <property type="entry name" value="CHITIN DEACETYLASE-RELATED"/>
    <property type="match status" value="1"/>
</dbReference>
<comment type="cofactor">
    <cofactor evidence="1">
        <name>Co(2+)</name>
        <dbReference type="ChEBI" id="CHEBI:48828"/>
    </cofactor>
</comment>
<evidence type="ECO:0000256" key="5">
    <source>
        <dbReference type="ARBA" id="ARBA00022723"/>
    </source>
</evidence>